<feature type="region of interest" description="Disordered" evidence="3">
    <location>
        <begin position="10"/>
        <end position="34"/>
    </location>
</feature>
<keyword evidence="4" id="KW-0812">Transmembrane</keyword>
<dbReference type="Pfam" id="PF12796">
    <property type="entry name" value="Ank_2"/>
    <property type="match status" value="3"/>
</dbReference>
<dbReference type="PANTHER" id="PTHR10039">
    <property type="entry name" value="AMELOGENIN"/>
    <property type="match status" value="1"/>
</dbReference>
<dbReference type="SMART" id="SM00248">
    <property type="entry name" value="ANK"/>
    <property type="match status" value="11"/>
</dbReference>
<evidence type="ECO:0000256" key="3">
    <source>
        <dbReference type="SAM" id="MobiDB-lite"/>
    </source>
</evidence>
<evidence type="ECO:0000256" key="4">
    <source>
        <dbReference type="SAM" id="Phobius"/>
    </source>
</evidence>
<evidence type="ECO:0000313" key="7">
    <source>
        <dbReference type="Proteomes" id="UP000284706"/>
    </source>
</evidence>
<feature type="repeat" description="ANK" evidence="2">
    <location>
        <begin position="1231"/>
        <end position="1263"/>
    </location>
</feature>
<feature type="domain" description="Nephrocystin 3-like N-terminal" evidence="5">
    <location>
        <begin position="86"/>
        <end position="244"/>
    </location>
</feature>
<dbReference type="Proteomes" id="UP000284706">
    <property type="component" value="Unassembled WGS sequence"/>
</dbReference>
<dbReference type="Pfam" id="PF24883">
    <property type="entry name" value="NPHP3_N"/>
    <property type="match status" value="1"/>
</dbReference>
<dbReference type="Gene3D" id="1.25.40.20">
    <property type="entry name" value="Ankyrin repeat-containing domain"/>
    <property type="match status" value="4"/>
</dbReference>
<feature type="compositionally biased region" description="Gly residues" evidence="3">
    <location>
        <begin position="16"/>
        <end position="31"/>
    </location>
</feature>
<organism evidence="6 7">
    <name type="scientific">Gymnopilus dilepis</name>
    <dbReference type="NCBI Taxonomy" id="231916"/>
    <lineage>
        <taxon>Eukaryota</taxon>
        <taxon>Fungi</taxon>
        <taxon>Dikarya</taxon>
        <taxon>Basidiomycota</taxon>
        <taxon>Agaricomycotina</taxon>
        <taxon>Agaricomycetes</taxon>
        <taxon>Agaricomycetidae</taxon>
        <taxon>Agaricales</taxon>
        <taxon>Agaricineae</taxon>
        <taxon>Hymenogastraceae</taxon>
        <taxon>Gymnopilus</taxon>
    </lineage>
</organism>
<evidence type="ECO:0000313" key="6">
    <source>
        <dbReference type="EMBL" id="PPR07543.1"/>
    </source>
</evidence>
<dbReference type="SUPFAM" id="SSF48403">
    <property type="entry name" value="Ankyrin repeat"/>
    <property type="match status" value="2"/>
</dbReference>
<accession>A0A409YX51</accession>
<dbReference type="OrthoDB" id="7464126at2759"/>
<reference evidence="6 7" key="1">
    <citation type="journal article" date="2018" name="Evol. Lett.">
        <title>Horizontal gene cluster transfer increased hallucinogenic mushroom diversity.</title>
        <authorList>
            <person name="Reynolds H.T."/>
            <person name="Vijayakumar V."/>
            <person name="Gluck-Thaler E."/>
            <person name="Korotkin H.B."/>
            <person name="Matheny P.B."/>
            <person name="Slot J.C."/>
        </authorList>
    </citation>
    <scope>NUCLEOTIDE SEQUENCE [LARGE SCALE GENOMIC DNA]</scope>
    <source>
        <strain evidence="6 7">SRW20</strain>
    </source>
</reference>
<protein>
    <recommendedName>
        <fullName evidence="5">Nephrocystin 3-like N-terminal domain-containing protein</fullName>
    </recommendedName>
</protein>
<dbReference type="EMBL" id="NHYE01000098">
    <property type="protein sequence ID" value="PPR07543.1"/>
    <property type="molecule type" value="Genomic_DNA"/>
</dbReference>
<dbReference type="PROSITE" id="PS50088">
    <property type="entry name" value="ANK_REPEAT"/>
    <property type="match status" value="1"/>
</dbReference>
<dbReference type="Gene3D" id="3.40.50.300">
    <property type="entry name" value="P-loop containing nucleotide triphosphate hydrolases"/>
    <property type="match status" value="1"/>
</dbReference>
<evidence type="ECO:0000256" key="1">
    <source>
        <dbReference type="ARBA" id="ARBA00022737"/>
    </source>
</evidence>
<feature type="compositionally biased region" description="Low complexity" evidence="3">
    <location>
        <begin position="967"/>
        <end position="976"/>
    </location>
</feature>
<feature type="region of interest" description="Disordered" evidence="3">
    <location>
        <begin position="950"/>
        <end position="984"/>
    </location>
</feature>
<dbReference type="InterPro" id="IPR027417">
    <property type="entry name" value="P-loop_NTPase"/>
</dbReference>
<evidence type="ECO:0000259" key="5">
    <source>
        <dbReference type="Pfam" id="PF24883"/>
    </source>
</evidence>
<keyword evidence="7" id="KW-1185">Reference proteome</keyword>
<dbReference type="PANTHER" id="PTHR10039:SF15">
    <property type="entry name" value="NACHT DOMAIN-CONTAINING PROTEIN"/>
    <property type="match status" value="1"/>
</dbReference>
<keyword evidence="4" id="KW-1133">Transmembrane helix</keyword>
<keyword evidence="1" id="KW-0677">Repeat</keyword>
<dbReference type="InterPro" id="IPR036770">
    <property type="entry name" value="Ankyrin_rpt-contain_sf"/>
</dbReference>
<proteinExistence type="predicted"/>
<name>A0A409YX51_9AGAR</name>
<dbReference type="InterPro" id="IPR056884">
    <property type="entry name" value="NPHP3-like_N"/>
</dbReference>
<keyword evidence="4" id="KW-0472">Membrane</keyword>
<dbReference type="InterPro" id="IPR002110">
    <property type="entry name" value="Ankyrin_rpt"/>
</dbReference>
<gene>
    <name evidence="6" type="ORF">CVT26_002448</name>
</gene>
<keyword evidence="2" id="KW-0040">ANK repeat</keyword>
<dbReference type="InParanoid" id="A0A409YX51"/>
<dbReference type="SUPFAM" id="SSF52540">
    <property type="entry name" value="P-loop containing nucleoside triphosphate hydrolases"/>
    <property type="match status" value="1"/>
</dbReference>
<feature type="transmembrane region" description="Helical" evidence="4">
    <location>
        <begin position="1354"/>
        <end position="1382"/>
    </location>
</feature>
<evidence type="ECO:0000256" key="2">
    <source>
        <dbReference type="PROSITE-ProRule" id="PRU00023"/>
    </source>
</evidence>
<sequence length="1397" mass="153880">MPPFIQHFNDAIIKTGHGGDGGQNGSSGGDVGSNNNNKWIQSITLVQQYHPSISEGPTNVIEKSEWISKIDFRPIQTQNYSKHTPQTGEWFLATPEFSTWLSNTHGVLWAKGIPGAGKTILMSITIHHLRKMPCPPEGKNAVVFAYIQDNDKYLPHDLLASLSRQLVEQCSSLPKDADDFIRSKRRSHKCMPPEDSLELFQMLSKSFNKVYVVLDALDEMSSDARGKVLKILLNLHVNLLITSRHIELNTRVSKRNFQTLTMDGRTGHDIETFIGQSIEDNSGLKSVFRGDKHLIKETCSRLREKAGGMFLAASLHVDALQGCMTRNAVRERIEALPSDLKGMWRDTLKRIEGKAELASVVKRAVIWLAYAQRSLVVEELENALGISTESMTFDPDDVTPVPLLIDECCGLLVIDDPGNVVRFAHRSALEFFRGNDSGLPAAPHSFVANSCIAYLSAAQFPESLWEDHIFQKWPLLGYAHHFWGFHAHSSQSEETGLPESVSKFVLRCSQYPLQRNRPWEFAEACDVAAYYGLLEPLQQVSATWIHSIPKFVELVHLASERGHRNILDYLLTGKDGTPNAVSIDPLAQLAVMPGPCLRNTRDLRFHFAQQCIQPQAQLDKALAYVLEMGQNSMTYQIFSCKRNDLKIGALSLEQLEKNYHEPVVQILISSKGDNLAVLKASMGGYFQIAQFLLSSSEIDLDSREVIGAIESDYNKIALEVLKKARDLSSVGASAVGMEEIMNRLISTHTSNIDSLTPGPLSITSDNGRIVLEVVHVLQNMGIDTRQCINPEVTHLLLSCRDFFCTSVGVAALITASQRRRSGKVVDLLISQIDLKAVGHQAIISAYLLGNGKLVSSLLSHPQIDLSKHGALMLQKACLDGHIHHVQSLLSRDDVNPNGVERLTINAHSWDEFCFCDNAIKISRTKELWDIHWEIGDKYGYVDDFFDDMSSGDEDSTGGSSSGDEDSMGGSSSSSSGDTDDTDDSLSAAESTVVVARSGTNLRTTSTALITACEKGNYSVVALLLRNQRIDVNLNINGYTALLAACKQGHTSVVDILLSSPGIKIGGACLILAIENGHKAIVESLLAFPNFDVNAEYGDRTALITACRYGRKSIVQKLLDHQGVKVNAKSDDFTALIAASRRGHQSIVELLLSRSDIDVNARSRNNSNTPLIAASEGGHEAIIRQLMKCDKFDIRKQGVARALVGPSKAGLLKIVQPLLRAAQDIDLNASRNGRIALVEASREGHVSIVQLLLSHCPNVDVNVQDIEGETALIAACRNNQEEVVRILLSQPGIKVDTKDKFGESAVTRAYKCKLFKDKALIRILTAESRPSVQAAVQKTILVTRKWLSSLSASRVWLLILFLMLSYYLHPALIGLASFCNGVFHHSIRWIFSIKKGGD</sequence>
<dbReference type="STRING" id="231916.A0A409YX51"/>
<comment type="caution">
    <text evidence="6">The sequence shown here is derived from an EMBL/GenBank/DDBJ whole genome shotgun (WGS) entry which is preliminary data.</text>
</comment>